<keyword evidence="4" id="KW-1185">Reference proteome</keyword>
<dbReference type="Pfam" id="PF22725">
    <property type="entry name" value="GFO_IDH_MocA_C3"/>
    <property type="match status" value="1"/>
</dbReference>
<dbReference type="GO" id="GO:0000166">
    <property type="term" value="F:nucleotide binding"/>
    <property type="evidence" value="ECO:0007669"/>
    <property type="project" value="InterPro"/>
</dbReference>
<proteinExistence type="predicted"/>
<organism evidence="3 4">
    <name type="scientific">Paenibacillus dendrobii</name>
    <dbReference type="NCBI Taxonomy" id="2691084"/>
    <lineage>
        <taxon>Bacteria</taxon>
        <taxon>Bacillati</taxon>
        <taxon>Bacillota</taxon>
        <taxon>Bacilli</taxon>
        <taxon>Bacillales</taxon>
        <taxon>Paenibacillaceae</taxon>
        <taxon>Paenibacillus</taxon>
    </lineage>
</organism>
<comment type="caution">
    <text evidence="3">The sequence shown here is derived from an EMBL/GenBank/DDBJ whole genome shotgun (WGS) entry which is preliminary data.</text>
</comment>
<dbReference type="PANTHER" id="PTHR43249">
    <property type="entry name" value="UDP-N-ACETYL-2-AMINO-2-DEOXY-D-GLUCURONATE OXIDASE"/>
    <property type="match status" value="1"/>
</dbReference>
<feature type="domain" description="GFO/IDH/MocA-like oxidoreductase" evidence="2">
    <location>
        <begin position="136"/>
        <end position="255"/>
    </location>
</feature>
<protein>
    <submittedName>
        <fullName evidence="3">Gfo/Idh/MocA family oxidoreductase</fullName>
    </submittedName>
</protein>
<evidence type="ECO:0000313" key="3">
    <source>
        <dbReference type="EMBL" id="MWV45913.1"/>
    </source>
</evidence>
<dbReference type="Pfam" id="PF01408">
    <property type="entry name" value="GFO_IDH_MocA"/>
    <property type="match status" value="1"/>
</dbReference>
<dbReference type="Gene3D" id="3.40.50.720">
    <property type="entry name" value="NAD(P)-binding Rossmann-like Domain"/>
    <property type="match status" value="1"/>
</dbReference>
<dbReference type="InterPro" id="IPR055170">
    <property type="entry name" value="GFO_IDH_MocA-like_dom"/>
</dbReference>
<dbReference type="EMBL" id="WUBI01000003">
    <property type="protein sequence ID" value="MWV45913.1"/>
    <property type="molecule type" value="Genomic_DNA"/>
</dbReference>
<name>A0A7X3ILW7_9BACL</name>
<dbReference type="PANTHER" id="PTHR43249:SF1">
    <property type="entry name" value="D-GLUCOSIDE 3-DEHYDROGENASE"/>
    <property type="match status" value="1"/>
</dbReference>
<dbReference type="Proteomes" id="UP000460318">
    <property type="component" value="Unassembled WGS sequence"/>
</dbReference>
<evidence type="ECO:0000259" key="1">
    <source>
        <dbReference type="Pfam" id="PF01408"/>
    </source>
</evidence>
<accession>A0A7X3ILW7</accession>
<gene>
    <name evidence="3" type="ORF">GRF59_20050</name>
</gene>
<dbReference type="SUPFAM" id="SSF55347">
    <property type="entry name" value="Glyceraldehyde-3-phosphate dehydrogenase-like, C-terminal domain"/>
    <property type="match status" value="1"/>
</dbReference>
<reference evidence="3 4" key="1">
    <citation type="submission" date="2019-12" db="EMBL/GenBank/DDBJ databases">
        <title>Paenibacillus sp. nov., an endophytic bacterium isolated from the stem of Dendrobium.</title>
        <authorList>
            <person name="Zhao R."/>
        </authorList>
    </citation>
    <scope>NUCLEOTIDE SEQUENCE [LARGE SCALE GENOMIC DNA]</scope>
    <source>
        <strain evidence="3 4">HJL G12</strain>
    </source>
</reference>
<feature type="domain" description="Gfo/Idh/MocA-like oxidoreductase N-terminal" evidence="1">
    <location>
        <begin position="5"/>
        <end position="121"/>
    </location>
</feature>
<evidence type="ECO:0000313" key="4">
    <source>
        <dbReference type="Proteomes" id="UP000460318"/>
    </source>
</evidence>
<dbReference type="SUPFAM" id="SSF51735">
    <property type="entry name" value="NAD(P)-binding Rossmann-fold domains"/>
    <property type="match status" value="1"/>
</dbReference>
<sequence length="349" mass="37525">MTKKMRFAIVGAGVISPLHARAILGHPEAELTAIVDEIPEKANALAKEFGSPPTFATLEQMLNEGEVDAVCVCVPSGLHRDVTVASARAGKHVLCEKPLGITAKDMDEMIETCHTNGVKLATVFQKRTTEAALLTKKVVDEGKLGRLVMGDAYLKYFRSREYYKSAGWRGTWALDGGGALMNQGVHGVDIIRWLMGDVESVFAYASPLIHDIEVEDTAVAVIKYVSGAYGVIQGATTVNPGQEARFEIHGEHGSIIYGDSGFKVWKTLDGDTVPGSEPGGTAEGTDDPHAISADGHYILVDDLIRAVRDNREPLISGEEARKSVDLILAIYESARTGREVRLNAGGVKP</sequence>
<dbReference type="Gene3D" id="3.30.360.10">
    <property type="entry name" value="Dihydrodipicolinate Reductase, domain 2"/>
    <property type="match status" value="1"/>
</dbReference>
<dbReference type="InterPro" id="IPR036291">
    <property type="entry name" value="NAD(P)-bd_dom_sf"/>
</dbReference>
<dbReference type="InterPro" id="IPR000683">
    <property type="entry name" value="Gfo/Idh/MocA-like_OxRdtase_N"/>
</dbReference>
<dbReference type="InterPro" id="IPR052515">
    <property type="entry name" value="Gfo/Idh/MocA_Oxidoreductase"/>
</dbReference>
<evidence type="ECO:0000259" key="2">
    <source>
        <dbReference type="Pfam" id="PF22725"/>
    </source>
</evidence>
<dbReference type="RefSeq" id="WP_160499498.1">
    <property type="nucleotide sequence ID" value="NZ_WUBI01000003.1"/>
</dbReference>
<dbReference type="AlphaFoldDB" id="A0A7X3ILW7"/>